<dbReference type="VEuPathDB" id="TrichDB:TRFO_12032"/>
<evidence type="ECO:0008006" key="4">
    <source>
        <dbReference type="Google" id="ProtNLM"/>
    </source>
</evidence>
<sequence>MNKIFEWHFYSKSSSEIESSMEKKDQISSKRRRHKIKRSGSQEHQKARLSDLFDAADVFDTISSMALKSSPMVDISALPTPSVDDQSIFQEFVFMKSKRGMMKRLDAIEQLQQMTIQANSDFISNTDRFKEANSKIGNISKHLKLLKLKNIKFGRNFLRFEIAHALLVKDFWDSEIQRCRNNIDNCASFITFLGGVGKDYQFVDLKKFIPKYFLDGAEQYKIFKKHSQILNLKIQSLQQQQVPVNQNDIVNRYFDQKTKVSAMMNRFRVIIDKIRYPDLEVIAEAVGEIQNEPINEVIDHLFEIAWYFRMFPICDRFTLNKIPNTNSLIPKVFAPPFLDDKWNYMTFLELSASDWPLKPAVDALFEMMVLTNPFQMGRKFYDIIQLIGKCVQDILKSQNKSTKYVDIDFDQLFVLMLLCVFTSGLNEIVLPFTYCYKFRDFMMDNYQIQFATSHMEAICMHVRQIDWKDTKKKSDELRKKRKIELKEKIFSNDSENETQNSSKSSTNSDSKHGTHVEINTSKMSISDIIKSQPNTSKEISNTDTIDSKEEPTNITSETNDTNNTEKVNEPVPDANESLASFVTNNLSYDSLNSIDAIQVVNDSELAK</sequence>
<organism evidence="2 3">
    <name type="scientific">Tritrichomonas foetus</name>
    <dbReference type="NCBI Taxonomy" id="1144522"/>
    <lineage>
        <taxon>Eukaryota</taxon>
        <taxon>Metamonada</taxon>
        <taxon>Parabasalia</taxon>
        <taxon>Tritrichomonadida</taxon>
        <taxon>Tritrichomonadidae</taxon>
        <taxon>Tritrichomonas</taxon>
    </lineage>
</organism>
<dbReference type="GeneID" id="94831092"/>
<feature type="compositionally biased region" description="Low complexity" evidence="1">
    <location>
        <begin position="497"/>
        <end position="508"/>
    </location>
</feature>
<feature type="compositionally biased region" description="Polar residues" evidence="1">
    <location>
        <begin position="552"/>
        <end position="565"/>
    </location>
</feature>
<feature type="region of interest" description="Disordered" evidence="1">
    <location>
        <begin position="490"/>
        <end position="574"/>
    </location>
</feature>
<feature type="compositionally biased region" description="Polar residues" evidence="1">
    <location>
        <begin position="517"/>
        <end position="544"/>
    </location>
</feature>
<dbReference type="InterPro" id="IPR037191">
    <property type="entry name" value="VPS9_dom_sf"/>
</dbReference>
<name>A0A1J4J1B3_9EUKA</name>
<gene>
    <name evidence="2" type="ORF">TRFO_12032</name>
</gene>
<dbReference type="RefSeq" id="XP_068346339.1">
    <property type="nucleotide sequence ID" value="XM_068496388.1"/>
</dbReference>
<comment type="caution">
    <text evidence="2">The sequence shown here is derived from an EMBL/GenBank/DDBJ whole genome shotgun (WGS) entry which is preliminary data.</text>
</comment>
<evidence type="ECO:0000313" key="3">
    <source>
        <dbReference type="Proteomes" id="UP000179807"/>
    </source>
</evidence>
<evidence type="ECO:0000313" key="2">
    <source>
        <dbReference type="EMBL" id="OHS93202.1"/>
    </source>
</evidence>
<evidence type="ECO:0000256" key="1">
    <source>
        <dbReference type="SAM" id="MobiDB-lite"/>
    </source>
</evidence>
<feature type="compositionally biased region" description="Basic residues" evidence="1">
    <location>
        <begin position="29"/>
        <end position="38"/>
    </location>
</feature>
<dbReference type="Proteomes" id="UP000179807">
    <property type="component" value="Unassembled WGS sequence"/>
</dbReference>
<dbReference type="SUPFAM" id="SSF109993">
    <property type="entry name" value="VPS9 domain"/>
    <property type="match status" value="1"/>
</dbReference>
<dbReference type="AlphaFoldDB" id="A0A1J4J1B3"/>
<reference evidence="2" key="1">
    <citation type="submission" date="2016-10" db="EMBL/GenBank/DDBJ databases">
        <authorList>
            <person name="Benchimol M."/>
            <person name="Almeida L.G."/>
            <person name="Vasconcelos A.T."/>
            <person name="Perreira-Neves A."/>
            <person name="Rosa I.A."/>
            <person name="Tasca T."/>
            <person name="Bogo M.R."/>
            <person name="de Souza W."/>
        </authorList>
    </citation>
    <scope>NUCLEOTIDE SEQUENCE [LARGE SCALE GENOMIC DNA]</scope>
    <source>
        <strain evidence="2">K</strain>
    </source>
</reference>
<dbReference type="OrthoDB" id="10653753at2759"/>
<accession>A0A1J4J1B3</accession>
<keyword evidence="3" id="KW-1185">Reference proteome</keyword>
<feature type="region of interest" description="Disordered" evidence="1">
    <location>
        <begin position="16"/>
        <end position="44"/>
    </location>
</feature>
<dbReference type="EMBL" id="MLAK01001426">
    <property type="protein sequence ID" value="OHS93202.1"/>
    <property type="molecule type" value="Genomic_DNA"/>
</dbReference>
<proteinExistence type="predicted"/>
<protein>
    <recommendedName>
        <fullName evidence="4">VPS9 domain-containing protein</fullName>
    </recommendedName>
</protein>